<organism evidence="2 3">
    <name type="scientific">Halogranum rubrum</name>
    <dbReference type="NCBI Taxonomy" id="553466"/>
    <lineage>
        <taxon>Archaea</taxon>
        <taxon>Methanobacteriati</taxon>
        <taxon>Methanobacteriota</taxon>
        <taxon>Stenosarchaea group</taxon>
        <taxon>Halobacteria</taxon>
        <taxon>Halobacteriales</taxon>
        <taxon>Haloferacaceae</taxon>
    </lineage>
</organism>
<feature type="transmembrane region" description="Helical" evidence="1">
    <location>
        <begin position="21"/>
        <end position="40"/>
    </location>
</feature>
<gene>
    <name evidence="2" type="ORF">SAMN04487950_0441</name>
</gene>
<dbReference type="AlphaFoldDB" id="A0A1I4BCC6"/>
<feature type="transmembrane region" description="Helical" evidence="1">
    <location>
        <begin position="60"/>
        <end position="82"/>
    </location>
</feature>
<dbReference type="Proteomes" id="UP000199607">
    <property type="component" value="Unassembled WGS sequence"/>
</dbReference>
<evidence type="ECO:0000313" key="3">
    <source>
        <dbReference type="Proteomes" id="UP000199607"/>
    </source>
</evidence>
<evidence type="ECO:0000313" key="2">
    <source>
        <dbReference type="EMBL" id="SFK65950.1"/>
    </source>
</evidence>
<accession>A0A1I4BCC6</accession>
<protein>
    <submittedName>
        <fullName evidence="2">Uncharacterized protein</fullName>
    </submittedName>
</protein>
<reference evidence="3" key="1">
    <citation type="submission" date="2016-10" db="EMBL/GenBank/DDBJ databases">
        <authorList>
            <person name="Varghese N."/>
            <person name="Submissions S."/>
        </authorList>
    </citation>
    <scope>NUCLEOTIDE SEQUENCE [LARGE SCALE GENOMIC DNA]</scope>
    <source>
        <strain evidence="3">CGMCC 1.7738</strain>
    </source>
</reference>
<keyword evidence="1" id="KW-0472">Membrane</keyword>
<keyword evidence="1" id="KW-0812">Transmembrane</keyword>
<name>A0A1I4BCC6_9EURY</name>
<dbReference type="RefSeq" id="WP_089865146.1">
    <property type="nucleotide sequence ID" value="NZ_FOTC01000001.1"/>
</dbReference>
<keyword evidence="1" id="KW-1133">Transmembrane helix</keyword>
<proteinExistence type="predicted"/>
<sequence length="153" mass="16589">MFEERLSIARPAPLTRLFTTVQWVLTAGLLYFTLGSAAVLVVSEITPLSTTTLLLWHPEFLPITLTTAVSMGAIGGAFWPVFNGDSDQREIDLLGPRYRCTQLLALGTACCIPVSLLGVFTVADWLTNVFALGGTLLILVYTYAYDVGAVSEE</sequence>
<feature type="transmembrane region" description="Helical" evidence="1">
    <location>
        <begin position="103"/>
        <end position="123"/>
    </location>
</feature>
<dbReference type="EMBL" id="FOTC01000001">
    <property type="protein sequence ID" value="SFK65950.1"/>
    <property type="molecule type" value="Genomic_DNA"/>
</dbReference>
<feature type="transmembrane region" description="Helical" evidence="1">
    <location>
        <begin position="129"/>
        <end position="148"/>
    </location>
</feature>
<keyword evidence="3" id="KW-1185">Reference proteome</keyword>
<evidence type="ECO:0000256" key="1">
    <source>
        <dbReference type="SAM" id="Phobius"/>
    </source>
</evidence>